<comment type="caution">
    <text evidence="2">The sequence shown here is derived from an EMBL/GenBank/DDBJ whole genome shotgun (WGS) entry which is preliminary data.</text>
</comment>
<dbReference type="GO" id="GO:0008289">
    <property type="term" value="F:lipid binding"/>
    <property type="evidence" value="ECO:0007669"/>
    <property type="project" value="InterPro"/>
</dbReference>
<gene>
    <name evidence="2" type="ORF">CTheo_3694</name>
</gene>
<dbReference type="OrthoDB" id="196858at2759"/>
<dbReference type="Gene3D" id="3.30.530.20">
    <property type="match status" value="1"/>
</dbReference>
<dbReference type="InterPro" id="IPR002913">
    <property type="entry name" value="START_lipid-bd_dom"/>
</dbReference>
<dbReference type="GO" id="GO:0005737">
    <property type="term" value="C:cytoplasm"/>
    <property type="evidence" value="ECO:0007669"/>
    <property type="project" value="UniProtKB-ARBA"/>
</dbReference>
<dbReference type="PANTHER" id="PTHR19308:SF14">
    <property type="entry name" value="START DOMAIN-CONTAINING PROTEIN"/>
    <property type="match status" value="1"/>
</dbReference>
<accession>A0A5N5QMD0</accession>
<organism evidence="2 3">
    <name type="scientific">Ceratobasidium theobromae</name>
    <dbReference type="NCBI Taxonomy" id="1582974"/>
    <lineage>
        <taxon>Eukaryota</taxon>
        <taxon>Fungi</taxon>
        <taxon>Dikarya</taxon>
        <taxon>Basidiomycota</taxon>
        <taxon>Agaricomycotina</taxon>
        <taxon>Agaricomycetes</taxon>
        <taxon>Cantharellales</taxon>
        <taxon>Ceratobasidiaceae</taxon>
        <taxon>Ceratobasidium</taxon>
    </lineage>
</organism>
<proteinExistence type="predicted"/>
<keyword evidence="3" id="KW-1185">Reference proteome</keyword>
<dbReference type="Pfam" id="PF01852">
    <property type="entry name" value="START"/>
    <property type="match status" value="1"/>
</dbReference>
<dbReference type="Proteomes" id="UP000383932">
    <property type="component" value="Unassembled WGS sequence"/>
</dbReference>
<evidence type="ECO:0000259" key="1">
    <source>
        <dbReference type="PROSITE" id="PS50848"/>
    </source>
</evidence>
<dbReference type="CDD" id="cd00177">
    <property type="entry name" value="START"/>
    <property type="match status" value="1"/>
</dbReference>
<dbReference type="EMBL" id="SSOP01000052">
    <property type="protein sequence ID" value="KAB5592834.1"/>
    <property type="molecule type" value="Genomic_DNA"/>
</dbReference>
<name>A0A5N5QMD0_9AGAM</name>
<sequence>MGVEIPSDPAPNGYVPNPHQEQIDAALAFLRAEKESTDGWQDIDTKEGIIMEKKFTSGDNSAIPTVRGRGVVKSLTASALLSAILQPSARPLWDARYVSGDLLERYERRTYKFYNVQKGVRFLVSERDIVGVQTVVFAAGENPAGGFEVIQTSVKGDPDNNGRVRATLTCAGWSVTPRGDDLEVSYVAKINPNGSIPSAVVAQIVQDIPMAVVNIANFIRSHGVPPYIASEVLVSQLRTEILRIGDKTHVIKLIAGDKDEEITVVVDPKVFGGKWKVEAAGQGVSAEKKDDGNATVKVSAGAGRYEVTISAA</sequence>
<dbReference type="PROSITE" id="PS50848">
    <property type="entry name" value="START"/>
    <property type="match status" value="1"/>
</dbReference>
<evidence type="ECO:0000313" key="2">
    <source>
        <dbReference type="EMBL" id="KAB5592834.1"/>
    </source>
</evidence>
<dbReference type="SUPFAM" id="SSF55961">
    <property type="entry name" value="Bet v1-like"/>
    <property type="match status" value="1"/>
</dbReference>
<dbReference type="PANTHER" id="PTHR19308">
    <property type="entry name" value="PHOSPHATIDYLCHOLINE TRANSFER PROTEIN"/>
    <property type="match status" value="1"/>
</dbReference>
<reference evidence="2 3" key="1">
    <citation type="journal article" date="2019" name="Fungal Biol. Biotechnol.">
        <title>Draft genome sequence of fastidious pathogen Ceratobasidium theobromae, which causes vascular-streak dieback in Theobroma cacao.</title>
        <authorList>
            <person name="Ali S.S."/>
            <person name="Asman A."/>
            <person name="Shao J."/>
            <person name="Firmansyah A.P."/>
            <person name="Susilo A.W."/>
            <person name="Rosmana A."/>
            <person name="McMahon P."/>
            <person name="Junaid M."/>
            <person name="Guest D."/>
            <person name="Kheng T.Y."/>
            <person name="Meinhardt L.W."/>
            <person name="Bailey B.A."/>
        </authorList>
    </citation>
    <scope>NUCLEOTIDE SEQUENCE [LARGE SCALE GENOMIC DNA]</scope>
    <source>
        <strain evidence="2 3">CT2</strain>
    </source>
</reference>
<protein>
    <recommendedName>
        <fullName evidence="1">START domain-containing protein</fullName>
    </recommendedName>
</protein>
<dbReference type="AlphaFoldDB" id="A0A5N5QMD0"/>
<dbReference type="InterPro" id="IPR051213">
    <property type="entry name" value="START_lipid_transfer"/>
</dbReference>
<dbReference type="InterPro" id="IPR023393">
    <property type="entry name" value="START-like_dom_sf"/>
</dbReference>
<evidence type="ECO:0000313" key="3">
    <source>
        <dbReference type="Proteomes" id="UP000383932"/>
    </source>
</evidence>
<feature type="domain" description="START" evidence="1">
    <location>
        <begin position="24"/>
        <end position="201"/>
    </location>
</feature>